<comment type="caution">
    <text evidence="4">The sequence shown here is derived from an EMBL/GenBank/DDBJ whole genome shotgun (WGS) entry which is preliminary data.</text>
</comment>
<evidence type="ECO:0000256" key="2">
    <source>
        <dbReference type="ARBA" id="ARBA00023125"/>
    </source>
</evidence>
<dbReference type="OrthoDB" id="8478851at2"/>
<dbReference type="SUPFAM" id="SSF46689">
    <property type="entry name" value="Homeodomain-like"/>
    <property type="match status" value="1"/>
</dbReference>
<dbReference type="InterPro" id="IPR050109">
    <property type="entry name" value="HTH-type_TetR-like_transc_reg"/>
</dbReference>
<dbReference type="InterPro" id="IPR001647">
    <property type="entry name" value="HTH_TetR"/>
</dbReference>
<name>A0A062TV02_9PROT</name>
<dbReference type="EMBL" id="AWFB01000010">
    <property type="protein sequence ID" value="RAN34577.1"/>
    <property type="molecule type" value="Genomic_DNA"/>
</dbReference>
<proteinExistence type="predicted"/>
<dbReference type="Proteomes" id="UP000249123">
    <property type="component" value="Unassembled WGS sequence"/>
</dbReference>
<dbReference type="Gene3D" id="1.10.357.10">
    <property type="entry name" value="Tetracycline Repressor, domain 2"/>
    <property type="match status" value="1"/>
</dbReference>
<dbReference type="Pfam" id="PF00440">
    <property type="entry name" value="TetR_N"/>
    <property type="match status" value="1"/>
</dbReference>
<dbReference type="RefSeq" id="WP_051594719.1">
    <property type="nucleotide sequence ID" value="NZ_AWFA01000010.1"/>
</dbReference>
<evidence type="ECO:0000256" key="1">
    <source>
        <dbReference type="ARBA" id="ARBA00023015"/>
    </source>
</evidence>
<keyword evidence="1" id="KW-0805">Transcription regulation</keyword>
<sequence>MARQASKTKDTAKKPRARNARPKIERAALKLFIHEGIDAATTREIAEKAGVSEGALYRHYKGKDELALSLFMETHNRLGAMMAEALSGEGNLDEKVLAAVTAYCELADEDFLLFSFHLVSLNRFLPYDKRREDDPVSITEKIISNLMQEGVLPKGDPALKAAMALGVVMQAGQNKIYNRLPGPLSQHAEAMARAVLCVLKSE</sequence>
<protein>
    <submittedName>
        <fullName evidence="4">Uncharacterized protein</fullName>
    </submittedName>
</protein>
<accession>A0A062TV02</accession>
<reference evidence="4 5" key="1">
    <citation type="submission" date="2013-04" db="EMBL/GenBank/DDBJ databases">
        <title>Hyphomonas sp. T24B3 Genome Sequencing.</title>
        <authorList>
            <person name="Lai Q."/>
            <person name="Shao Z."/>
        </authorList>
    </citation>
    <scope>NUCLEOTIDE SEQUENCE [LARGE SCALE GENOMIC DNA]</scope>
    <source>
        <strain evidence="4 5">T24B3</strain>
    </source>
</reference>
<dbReference type="PANTHER" id="PTHR30055:SF234">
    <property type="entry name" value="HTH-TYPE TRANSCRIPTIONAL REGULATOR BETI"/>
    <property type="match status" value="1"/>
</dbReference>
<dbReference type="STRING" id="1280941.HY2_10380"/>
<accession>A0A328K1G9</accession>
<evidence type="ECO:0000256" key="3">
    <source>
        <dbReference type="ARBA" id="ARBA00023163"/>
    </source>
</evidence>
<keyword evidence="3" id="KW-0804">Transcription</keyword>
<dbReference type="PRINTS" id="PR00455">
    <property type="entry name" value="HTHTETR"/>
</dbReference>
<evidence type="ECO:0000313" key="5">
    <source>
        <dbReference type="Proteomes" id="UP000249123"/>
    </source>
</evidence>
<keyword evidence="2" id="KW-0238">DNA-binding</keyword>
<dbReference type="AlphaFoldDB" id="A0A062TV02"/>
<organism evidence="4 5">
    <name type="scientific">Hyphomonas pacifica</name>
    <dbReference type="NCBI Taxonomy" id="1280941"/>
    <lineage>
        <taxon>Bacteria</taxon>
        <taxon>Pseudomonadati</taxon>
        <taxon>Pseudomonadota</taxon>
        <taxon>Alphaproteobacteria</taxon>
        <taxon>Hyphomonadales</taxon>
        <taxon>Hyphomonadaceae</taxon>
        <taxon>Hyphomonas</taxon>
    </lineage>
</organism>
<dbReference type="GO" id="GO:0000976">
    <property type="term" value="F:transcription cis-regulatory region binding"/>
    <property type="evidence" value="ECO:0007669"/>
    <property type="project" value="TreeGrafter"/>
</dbReference>
<dbReference type="InterPro" id="IPR009057">
    <property type="entry name" value="Homeodomain-like_sf"/>
</dbReference>
<dbReference type="PANTHER" id="PTHR30055">
    <property type="entry name" value="HTH-TYPE TRANSCRIPTIONAL REGULATOR RUTR"/>
    <property type="match status" value="1"/>
</dbReference>
<dbReference type="GO" id="GO:0003700">
    <property type="term" value="F:DNA-binding transcription factor activity"/>
    <property type="evidence" value="ECO:0007669"/>
    <property type="project" value="TreeGrafter"/>
</dbReference>
<dbReference type="eggNOG" id="COG1309">
    <property type="taxonomic scope" value="Bacteria"/>
</dbReference>
<gene>
    <name evidence="4" type="ORF">HY3_10565</name>
</gene>
<evidence type="ECO:0000313" key="4">
    <source>
        <dbReference type="EMBL" id="RAN34577.1"/>
    </source>
</evidence>
<dbReference type="PROSITE" id="PS50977">
    <property type="entry name" value="HTH_TETR_2"/>
    <property type="match status" value="1"/>
</dbReference>
<keyword evidence="5" id="KW-1185">Reference proteome</keyword>